<protein>
    <submittedName>
        <fullName evidence="1">Uncharacterized protein</fullName>
    </submittedName>
</protein>
<sequence>MKRCILIVLVAFLIVLLLLVAVRVFSIRTGDVAGTPATWWEFQSIDTMKYSRDLSREKINDPSFDTVIQTQVKNIADTGKTKMKPPQAYARGILHFFGEIRRSILLRQGYNTFHLGGVVR</sequence>
<proteinExistence type="predicted"/>
<dbReference type="AlphaFoldDB" id="A0A0G1IQP5"/>
<dbReference type="Proteomes" id="UP000034521">
    <property type="component" value="Unassembled WGS sequence"/>
</dbReference>
<gene>
    <name evidence="1" type="ORF">UW52_C0006G0004</name>
</gene>
<reference evidence="1 2" key="1">
    <citation type="journal article" date="2015" name="Nature">
        <title>rRNA introns, odd ribosomes, and small enigmatic genomes across a large radiation of phyla.</title>
        <authorList>
            <person name="Brown C.T."/>
            <person name="Hug L.A."/>
            <person name="Thomas B.C."/>
            <person name="Sharon I."/>
            <person name="Castelle C.J."/>
            <person name="Singh A."/>
            <person name="Wilkins M.J."/>
            <person name="Williams K.H."/>
            <person name="Banfield J.F."/>
        </authorList>
    </citation>
    <scope>NUCLEOTIDE SEQUENCE [LARGE SCALE GENOMIC DNA]</scope>
</reference>
<comment type="caution">
    <text evidence="1">The sequence shown here is derived from an EMBL/GenBank/DDBJ whole genome shotgun (WGS) entry which is preliminary data.</text>
</comment>
<name>A0A0G1IQP5_9BACT</name>
<evidence type="ECO:0000313" key="2">
    <source>
        <dbReference type="Proteomes" id="UP000034521"/>
    </source>
</evidence>
<accession>A0A0G1IQP5</accession>
<evidence type="ECO:0000313" key="1">
    <source>
        <dbReference type="EMBL" id="KKT61283.1"/>
    </source>
</evidence>
<organism evidence="1 2">
    <name type="scientific">Candidatus Gottesmanbacteria bacterium GW2011_GWA1_44_24b</name>
    <dbReference type="NCBI Taxonomy" id="1618437"/>
    <lineage>
        <taxon>Bacteria</taxon>
        <taxon>Candidatus Gottesmaniibacteriota</taxon>
    </lineage>
</organism>
<dbReference type="EMBL" id="LCIQ01000006">
    <property type="protein sequence ID" value="KKT61283.1"/>
    <property type="molecule type" value="Genomic_DNA"/>
</dbReference>